<reference evidence="3 4" key="1">
    <citation type="submission" date="2014-02" db="EMBL/GenBank/DDBJ databases">
        <authorList>
            <person name="Manrique M."/>
        </authorList>
    </citation>
    <scope>NUCLEOTIDE SEQUENCE [LARGE SCALE GENOMIC DNA]</scope>
    <source>
        <strain evidence="3 4">LMG17956</strain>
    </source>
</reference>
<sequence length="391" mass="43786">MTIIKKSSPNHKQHTKREFPSSEVVTFRDGSISRYLLQNLNTALDVGENSYTGSFSVKIKDDNSGFLYIPTLPVSYPLDTELYFKIAHIAAGVLYPYKTLLTQNNAYFVPLEKSDPNTARAFFFPWINGIPTRLIIDENLNDFIKKYSKQTALPLMDNNFSLDMTKINHIAISGSSGSGKSFFSRYLIENLRTFSDIFVIVDPKLSSLYQLGKQFNISVLSPNNKTNLNGFITQVNEKLGEALNLIYERQEILINDPNAEFNKTYIVIDELLALTTGATKSARDTFSQLLTSIALLGRETKVSLFLISQRFDYTAFGGNVAIRDQINCSVLLGEINKNTAQFLFPDANVDSIVVPIGSGTGIIKIVDGCHHPQIMPFLAPTYKEDENNENL</sequence>
<proteinExistence type="predicted"/>
<dbReference type="InterPro" id="IPR014774">
    <property type="entry name" value="KaiC-like_dom"/>
</dbReference>
<keyword evidence="1" id="KW-0067">ATP-binding</keyword>
<dbReference type="InterPro" id="IPR002543">
    <property type="entry name" value="FtsK_dom"/>
</dbReference>
<feature type="binding site" evidence="1">
    <location>
        <begin position="174"/>
        <end position="181"/>
    </location>
    <ligand>
        <name>ATP</name>
        <dbReference type="ChEBI" id="CHEBI:30616"/>
    </ligand>
</feature>
<dbReference type="Proteomes" id="UP000027584">
    <property type="component" value="Unassembled WGS sequence"/>
</dbReference>
<name>A0A060RLK3_9STRE</name>
<evidence type="ECO:0000313" key="3">
    <source>
        <dbReference type="EMBL" id="CDO19037.1"/>
    </source>
</evidence>
<evidence type="ECO:0000259" key="2">
    <source>
        <dbReference type="PROSITE" id="PS50901"/>
    </source>
</evidence>
<protein>
    <submittedName>
        <fullName evidence="3">Putative FtsK/SpoIIIE family protein</fullName>
    </submittedName>
</protein>
<feature type="domain" description="FtsK" evidence="2">
    <location>
        <begin position="157"/>
        <end position="341"/>
    </location>
</feature>
<dbReference type="SUPFAM" id="SSF52540">
    <property type="entry name" value="P-loop containing nucleoside triphosphate hydrolases"/>
    <property type="match status" value="1"/>
</dbReference>
<comment type="caution">
    <text evidence="3">The sequence shown here is derived from an EMBL/GenBank/DDBJ whole genome shotgun (WGS) entry which is preliminary data.</text>
</comment>
<gene>
    <name evidence="3" type="ORF">BN963_SGAL_02244</name>
</gene>
<dbReference type="InterPro" id="IPR027417">
    <property type="entry name" value="P-loop_NTPase"/>
</dbReference>
<dbReference type="GO" id="GO:0003677">
    <property type="term" value="F:DNA binding"/>
    <property type="evidence" value="ECO:0007669"/>
    <property type="project" value="InterPro"/>
</dbReference>
<dbReference type="GO" id="GO:0005524">
    <property type="term" value="F:ATP binding"/>
    <property type="evidence" value="ECO:0007669"/>
    <property type="project" value="UniProtKB-UniRule"/>
</dbReference>
<organism evidence="3 4">
    <name type="scientific">Streptococcus gallolyticus</name>
    <dbReference type="NCBI Taxonomy" id="315405"/>
    <lineage>
        <taxon>Bacteria</taxon>
        <taxon>Bacillati</taxon>
        <taxon>Bacillota</taxon>
        <taxon>Bacilli</taxon>
        <taxon>Lactobacillales</taxon>
        <taxon>Streptococcaceae</taxon>
        <taxon>Streptococcus</taxon>
    </lineage>
</organism>
<accession>A0A060RLK3</accession>
<dbReference type="EMBL" id="CCBC010000214">
    <property type="protein sequence ID" value="CDO19037.1"/>
    <property type="molecule type" value="Genomic_DNA"/>
</dbReference>
<dbReference type="Gene3D" id="3.40.50.300">
    <property type="entry name" value="P-loop containing nucleotide triphosphate hydrolases"/>
    <property type="match status" value="1"/>
</dbReference>
<keyword evidence="1" id="KW-0547">Nucleotide-binding</keyword>
<reference evidence="3 4" key="2">
    <citation type="submission" date="2014-05" db="EMBL/GenBank/DDBJ databases">
        <title>Genome sequence of Streptococcus gallolyticus.</title>
        <authorList>
            <person name="Del Campo R."/>
        </authorList>
    </citation>
    <scope>NUCLEOTIDE SEQUENCE [LARGE SCALE GENOMIC DNA]</scope>
    <source>
        <strain evidence="3 4">LMG17956</strain>
    </source>
</reference>
<dbReference type="PROSITE" id="PS50901">
    <property type="entry name" value="FTSK"/>
    <property type="match status" value="1"/>
</dbReference>
<evidence type="ECO:0000313" key="4">
    <source>
        <dbReference type="Proteomes" id="UP000027584"/>
    </source>
</evidence>
<dbReference type="AlphaFoldDB" id="A0A060RLK3"/>
<evidence type="ECO:0000256" key="1">
    <source>
        <dbReference type="PROSITE-ProRule" id="PRU00289"/>
    </source>
</evidence>
<dbReference type="Pfam" id="PF06745">
    <property type="entry name" value="ATPase"/>
    <property type="match status" value="1"/>
</dbReference>